<dbReference type="PIRSF" id="PIRSF028744">
    <property type="entry name" value="Addict_mod_HI1419"/>
    <property type="match status" value="1"/>
</dbReference>
<dbReference type="Pfam" id="PF05973">
    <property type="entry name" value="Gp49"/>
    <property type="match status" value="1"/>
</dbReference>
<dbReference type="PANTHER" id="PTHR41791">
    <property type="entry name" value="SSL7039 PROTEIN"/>
    <property type="match status" value="1"/>
</dbReference>
<proteinExistence type="predicted"/>
<keyword evidence="2" id="KW-1185">Reference proteome</keyword>
<dbReference type="AlphaFoldDB" id="A0A550JDE5"/>
<evidence type="ECO:0000313" key="1">
    <source>
        <dbReference type="EMBL" id="TRO81232.1"/>
    </source>
</evidence>
<dbReference type="OrthoDB" id="9800258at2"/>
<dbReference type="NCBIfam" id="TIGR02683">
    <property type="entry name" value="upstrm_HI1419"/>
    <property type="match status" value="1"/>
</dbReference>
<comment type="caution">
    <text evidence="1">The sequence shown here is derived from an EMBL/GenBank/DDBJ whole genome shotgun (WGS) entry which is preliminary data.</text>
</comment>
<dbReference type="RefSeq" id="WP_092057962.1">
    <property type="nucleotide sequence ID" value="NZ_FOJJ01000038.1"/>
</dbReference>
<sequence length="116" mass="13532">MQTYPYDIEYYIDENGNRPFKDWLEGMRDVAGRAKLRIRLDRARLGNLGDNRSVGEGVRELRVDFGPGYRVYFALDGAHVVLLLLGGDKSSQTRDIAKAKEYWQDYQRRRDHGQVH</sequence>
<dbReference type="PANTHER" id="PTHR41791:SF1">
    <property type="entry name" value="SSL7039 PROTEIN"/>
    <property type="match status" value="1"/>
</dbReference>
<protein>
    <submittedName>
        <fullName evidence="1">Type II toxin-antitoxin system RelE/ParE family toxin</fullName>
    </submittedName>
</protein>
<dbReference type="EMBL" id="VJVV01000006">
    <property type="protein sequence ID" value="TRO81232.1"/>
    <property type="molecule type" value="Genomic_DNA"/>
</dbReference>
<evidence type="ECO:0000313" key="2">
    <source>
        <dbReference type="Proteomes" id="UP000317155"/>
    </source>
</evidence>
<dbReference type="InterPro" id="IPR014056">
    <property type="entry name" value="TypeIITA-like_toxin_pred"/>
</dbReference>
<dbReference type="InterPro" id="IPR009241">
    <property type="entry name" value="HigB-like"/>
</dbReference>
<dbReference type="Proteomes" id="UP000317155">
    <property type="component" value="Unassembled WGS sequence"/>
</dbReference>
<reference evidence="1 2" key="1">
    <citation type="submission" date="2019-07" db="EMBL/GenBank/DDBJ databases">
        <title>Insights of Desulfuromonas acetexigens electromicrobiology.</title>
        <authorList>
            <person name="Katuri K."/>
            <person name="Sapireddy V."/>
            <person name="Shaw D.R."/>
            <person name="Saikaly P."/>
        </authorList>
    </citation>
    <scope>NUCLEOTIDE SEQUENCE [LARGE SCALE GENOMIC DNA]</scope>
    <source>
        <strain evidence="1 2">2873</strain>
    </source>
</reference>
<organism evidence="1 2">
    <name type="scientific">Trichloromonas acetexigens</name>
    <dbReference type="NCBI Taxonomy" id="38815"/>
    <lineage>
        <taxon>Bacteria</taxon>
        <taxon>Pseudomonadati</taxon>
        <taxon>Thermodesulfobacteriota</taxon>
        <taxon>Desulfuromonadia</taxon>
        <taxon>Desulfuromonadales</taxon>
        <taxon>Trichloromonadaceae</taxon>
        <taxon>Trichloromonas</taxon>
    </lineage>
</organism>
<gene>
    <name evidence="1" type="ORF">FL622_10015</name>
</gene>
<name>A0A550JDE5_9BACT</name>
<accession>A0A550JDE5</accession>